<dbReference type="GO" id="GO:0000270">
    <property type="term" value="P:peptidoglycan metabolic process"/>
    <property type="evidence" value="ECO:0007669"/>
    <property type="project" value="TreeGrafter"/>
</dbReference>
<dbReference type="PRINTS" id="PR00922">
    <property type="entry name" value="DADACBPTASE3"/>
</dbReference>
<evidence type="ECO:0000313" key="3">
    <source>
        <dbReference type="EMBL" id="GFN45974.1"/>
    </source>
</evidence>
<reference evidence="3 4" key="1">
    <citation type="submission" date="2020-06" db="EMBL/GenBank/DDBJ databases">
        <title>The genome sequence of Candidatus Regiella insecticola strain Tut.</title>
        <authorList>
            <person name="Nikoh N."/>
            <person name="Tsuchida T."/>
            <person name="Koga R."/>
            <person name="Oshima K."/>
            <person name="Hattori M."/>
            <person name="Fukatsu T."/>
        </authorList>
    </citation>
    <scope>NUCLEOTIDE SEQUENCE [LARGE SCALE GENOMIC DNA]</scope>
    <source>
        <strain evidence="3 4">Tut</strain>
    </source>
</reference>
<sequence>MLLFITLLNICAATLNLAFMKITYLSQIVNRLAYTVTIVMLCCNMRVHAEPIESYIPSLPDGANLALIVQKIGSKTPLINYHADRMALPASTQKVLTALAALLQLGADFRFTTTLESPAIVTNGALSGDLIIRFSGDPTLTRQQLRDMITTLKKTGIRRITGNFIVDTSVFSSHDMAPGWSWNDTVQCFSTPPAAAIVDRNCFSVSLQSAQNPGNTAFVEPYSYPVQVSSEVRTLAKGSVDAQYCELDIVPGELNQFTLRGCLTRREDPIRLAIAIQNGASYAGAILKNELKKAGIQLDGHLRQKTIAATTFLNKSKPTNNILAQVQSAPLPQLLKAMLKKSDNLIADSIFRTIGHQRFGVPGTWRAGANAVRQVLREKARIDLGNSIVVDGSGLSRHNLLSPTTMMQVLQYIAQNDKKLNIISMLPLSGHDGTLLYRGSLHEAGVTGKVSAKTGALQGVYNLAGFITTASGQRMAFVQFLSGYAVPPEAQRNRRVPLLRFESRLYKDIYKNN</sequence>
<dbReference type="Gene3D" id="3.40.710.10">
    <property type="entry name" value="DD-peptidase/beta-lactamase superfamily"/>
    <property type="match status" value="1"/>
</dbReference>
<dbReference type="SUPFAM" id="SSF56601">
    <property type="entry name" value="beta-lactamase/transpeptidase-like"/>
    <property type="match status" value="1"/>
</dbReference>
<dbReference type="GO" id="GO:0004185">
    <property type="term" value="F:serine-type carboxypeptidase activity"/>
    <property type="evidence" value="ECO:0007669"/>
    <property type="project" value="InterPro"/>
</dbReference>
<organism evidence="3 4">
    <name type="scientific">Candidatus Regiella insecticola</name>
    <dbReference type="NCBI Taxonomy" id="138073"/>
    <lineage>
        <taxon>Bacteria</taxon>
        <taxon>Pseudomonadati</taxon>
        <taxon>Pseudomonadota</taxon>
        <taxon>Gammaproteobacteria</taxon>
        <taxon>Enterobacterales</taxon>
        <taxon>Enterobacteriaceae</taxon>
        <taxon>aphid secondary symbionts</taxon>
        <taxon>Candidatus Regiella</taxon>
    </lineage>
</organism>
<dbReference type="Gene3D" id="3.50.80.20">
    <property type="entry name" value="D-Ala-D-Ala carboxypeptidase C, peptidase S13"/>
    <property type="match status" value="1"/>
</dbReference>
<accession>A0A6L2ZNJ7</accession>
<dbReference type="EMBL" id="BLXO01000002">
    <property type="protein sequence ID" value="GFN45974.1"/>
    <property type="molecule type" value="Genomic_DNA"/>
</dbReference>
<dbReference type="PANTHER" id="PTHR30023:SF0">
    <property type="entry name" value="PENICILLIN-SENSITIVE CARBOXYPEPTIDASE A"/>
    <property type="match status" value="1"/>
</dbReference>
<keyword evidence="2" id="KW-0378">Hydrolase</keyword>
<dbReference type="PANTHER" id="PTHR30023">
    <property type="entry name" value="D-ALANYL-D-ALANINE CARBOXYPEPTIDASE"/>
    <property type="match status" value="1"/>
</dbReference>
<evidence type="ECO:0000256" key="1">
    <source>
        <dbReference type="ARBA" id="ARBA00006096"/>
    </source>
</evidence>
<comment type="similarity">
    <text evidence="1">Belongs to the peptidase S13 family.</text>
</comment>
<dbReference type="AlphaFoldDB" id="A0A6L2ZNJ7"/>
<name>A0A6L2ZNJ7_9ENTR</name>
<evidence type="ECO:0000256" key="2">
    <source>
        <dbReference type="ARBA" id="ARBA00022801"/>
    </source>
</evidence>
<dbReference type="InterPro" id="IPR012338">
    <property type="entry name" value="Beta-lactam/transpept-like"/>
</dbReference>
<proteinExistence type="inferred from homology"/>
<dbReference type="GO" id="GO:0006508">
    <property type="term" value="P:proteolysis"/>
    <property type="evidence" value="ECO:0007669"/>
    <property type="project" value="InterPro"/>
</dbReference>
<comment type="caution">
    <text evidence="3">The sequence shown here is derived from an EMBL/GenBank/DDBJ whole genome shotgun (WGS) entry which is preliminary data.</text>
</comment>
<evidence type="ECO:0000313" key="4">
    <source>
        <dbReference type="Proteomes" id="UP000504714"/>
    </source>
</evidence>
<dbReference type="Pfam" id="PF02113">
    <property type="entry name" value="Peptidase_S13"/>
    <property type="match status" value="1"/>
</dbReference>
<gene>
    <name evidence="3" type="primary">dacB</name>
    <name evidence="3" type="ORF">RINTU1_13680</name>
</gene>
<dbReference type="NCBIfam" id="NF008322">
    <property type="entry name" value="PRK11113.1"/>
    <property type="match status" value="1"/>
</dbReference>
<dbReference type="InterPro" id="IPR000667">
    <property type="entry name" value="Peptidase_S13"/>
</dbReference>
<protein>
    <submittedName>
        <fullName evidence="3">Penicillin-binding protein 4</fullName>
    </submittedName>
</protein>
<dbReference type="NCBIfam" id="TIGR00666">
    <property type="entry name" value="PBP4"/>
    <property type="match status" value="1"/>
</dbReference>
<dbReference type="Proteomes" id="UP000504714">
    <property type="component" value="Unassembled WGS sequence"/>
</dbReference>